<dbReference type="PANTHER" id="PTHR32246">
    <property type="entry name" value="INGRESSION PROTEIN FIC1"/>
    <property type="match status" value="1"/>
</dbReference>
<dbReference type="PROSITE" id="PS50004">
    <property type="entry name" value="C2"/>
    <property type="match status" value="1"/>
</dbReference>
<sequence length="217" mass="23536">MEAPDEEAGLGLLHEGEQILEVALISAQGLKPPSSQRRRLQAYAVAWVDAGHKIQTQPDDTGGLDPVWHARLLFRVREASLADDSRAAVSVEIYAAAAGSWHLGGDSLVGLVRFLLGDHPPPVPPRRLPLYVRCRRAPHLRQGPRSPQRGHEPRRGAAVSGRLPCPPPLAGRLPQRSLRGAHPKSRAPRPQPRALDASTLPEASYAQEAADGGQRQR</sequence>
<organism evidence="2">
    <name type="scientific">Zea mays</name>
    <name type="common">Maize</name>
    <dbReference type="NCBI Taxonomy" id="4577"/>
    <lineage>
        <taxon>Eukaryota</taxon>
        <taxon>Viridiplantae</taxon>
        <taxon>Streptophyta</taxon>
        <taxon>Embryophyta</taxon>
        <taxon>Tracheophyta</taxon>
        <taxon>Spermatophyta</taxon>
        <taxon>Magnoliopsida</taxon>
        <taxon>Liliopsida</taxon>
        <taxon>Poales</taxon>
        <taxon>Poaceae</taxon>
        <taxon>PACMAD clade</taxon>
        <taxon>Panicoideae</taxon>
        <taxon>Andropogonodae</taxon>
        <taxon>Andropogoneae</taxon>
        <taxon>Tripsacinae</taxon>
        <taxon>Zea</taxon>
    </lineage>
</organism>
<dbReference type="SMR" id="A0A1D6G0V1"/>
<dbReference type="PANTHER" id="PTHR32246:SF69">
    <property type="entry name" value="CALCIUM-DEPENDENT LIPID-BINDING (CALB DOMAIN) FAMILY PROTEIN"/>
    <property type="match status" value="1"/>
</dbReference>
<dbReference type="PaxDb" id="4577-GRMZM2G114538_P01"/>
<dbReference type="STRING" id="4577.A0A1D6G0V1"/>
<evidence type="ECO:0000313" key="2">
    <source>
        <dbReference type="EMBL" id="AQK97085.1"/>
    </source>
</evidence>
<proteinExistence type="predicted"/>
<name>A0A1D6G0V1_MAIZE</name>
<dbReference type="EMBL" id="CM000784">
    <property type="protein sequence ID" value="AQK97085.1"/>
    <property type="molecule type" value="Genomic_DNA"/>
</dbReference>
<gene>
    <name evidence="2" type="ORF">ZEAMMB73_Zm00001d011506</name>
</gene>
<dbReference type="InterPro" id="IPR035892">
    <property type="entry name" value="C2_domain_sf"/>
</dbReference>
<dbReference type="ExpressionAtlas" id="A0A1D6G0V1">
    <property type="expression patterns" value="baseline and differential"/>
</dbReference>
<accession>A0A1D6G0V1</accession>
<dbReference type="InterPro" id="IPR000008">
    <property type="entry name" value="C2_dom"/>
</dbReference>
<evidence type="ECO:0000259" key="1">
    <source>
        <dbReference type="PROSITE" id="PS50004"/>
    </source>
</evidence>
<protein>
    <submittedName>
        <fullName evidence="2">C2 domain containing protein</fullName>
    </submittedName>
</protein>
<dbReference type="SUPFAM" id="SSF49562">
    <property type="entry name" value="C2 domain (Calcium/lipid-binding domain, CaLB)"/>
    <property type="match status" value="1"/>
</dbReference>
<dbReference type="Gene3D" id="2.60.40.150">
    <property type="entry name" value="C2 domain"/>
    <property type="match status" value="1"/>
</dbReference>
<dbReference type="InParanoid" id="A0A1D6G0V1"/>
<dbReference type="AlphaFoldDB" id="A0A1D6G0V1"/>
<feature type="domain" description="C2" evidence="1">
    <location>
        <begin position="4"/>
        <end position="130"/>
    </location>
</feature>
<dbReference type="Pfam" id="PF00168">
    <property type="entry name" value="C2"/>
    <property type="match status" value="1"/>
</dbReference>
<reference evidence="2" key="1">
    <citation type="submission" date="2015-12" db="EMBL/GenBank/DDBJ databases">
        <title>Update maize B73 reference genome by single molecule sequencing technologies.</title>
        <authorList>
            <consortium name="Maize Genome Sequencing Project"/>
            <person name="Ware D."/>
        </authorList>
    </citation>
    <scope>NUCLEOTIDE SEQUENCE</scope>
    <source>
        <tissue evidence="2">Seedling</tissue>
    </source>
</reference>